<gene>
    <name evidence="2" type="ORF">ASUIS_0177</name>
</gene>
<dbReference type="NCBIfam" id="TIGR03082">
    <property type="entry name" value="Gneg_AbrB_dup"/>
    <property type="match status" value="1"/>
</dbReference>
<dbReference type="GO" id="GO:0016020">
    <property type="term" value="C:membrane"/>
    <property type="evidence" value="ECO:0007669"/>
    <property type="project" value="InterPro"/>
</dbReference>
<keyword evidence="2" id="KW-0560">Oxidoreductase</keyword>
<dbReference type="GO" id="GO:0010468">
    <property type="term" value="P:regulation of gene expression"/>
    <property type="evidence" value="ECO:0007669"/>
    <property type="project" value="InterPro"/>
</dbReference>
<dbReference type="Proteomes" id="UP000263040">
    <property type="component" value="Chromosome"/>
</dbReference>
<feature type="transmembrane region" description="Helical" evidence="1">
    <location>
        <begin position="268"/>
        <end position="290"/>
    </location>
</feature>
<dbReference type="PANTHER" id="PTHR38457">
    <property type="entry name" value="REGULATOR ABRB-RELATED"/>
    <property type="match status" value="1"/>
</dbReference>
<feature type="transmembrane region" description="Helical" evidence="1">
    <location>
        <begin position="152"/>
        <end position="171"/>
    </location>
</feature>
<name>A0AAD0WPV5_9BACT</name>
<evidence type="ECO:0000313" key="2">
    <source>
        <dbReference type="EMBL" id="AXX88692.1"/>
    </source>
</evidence>
<keyword evidence="2" id="KW-0503">Monooxygenase</keyword>
<reference evidence="2 3" key="1">
    <citation type="submission" date="2018-08" db="EMBL/GenBank/DDBJ databases">
        <title>Complete genome of the Arcobacter suis type strain LMG 26152.</title>
        <authorList>
            <person name="Miller W.G."/>
            <person name="Yee E."/>
            <person name="Bono J.L."/>
        </authorList>
    </citation>
    <scope>NUCLEOTIDE SEQUENCE [LARGE SCALE GENOMIC DNA]</scope>
    <source>
        <strain evidence="2 3">CECT 7833</strain>
    </source>
</reference>
<feature type="transmembrane region" description="Helical" evidence="1">
    <location>
        <begin position="237"/>
        <end position="256"/>
    </location>
</feature>
<accession>A0AAD0WPV5</accession>
<feature type="transmembrane region" description="Helical" evidence="1">
    <location>
        <begin position="186"/>
        <end position="203"/>
    </location>
</feature>
<dbReference type="RefSeq" id="WP_226799946.1">
    <property type="nucleotide sequence ID" value="NZ_CP032100.1"/>
</dbReference>
<dbReference type="InterPro" id="IPR017516">
    <property type="entry name" value="AbrB_dup"/>
</dbReference>
<dbReference type="Pfam" id="PF05145">
    <property type="entry name" value="AbrB"/>
    <property type="match status" value="1"/>
</dbReference>
<feature type="transmembrane region" description="Helical" evidence="1">
    <location>
        <begin position="310"/>
        <end position="333"/>
    </location>
</feature>
<dbReference type="KEGG" id="asui:ASUIS_0177"/>
<dbReference type="PANTHER" id="PTHR38457:SF1">
    <property type="entry name" value="REGULATOR ABRB-RELATED"/>
    <property type="match status" value="1"/>
</dbReference>
<feature type="transmembrane region" description="Helical" evidence="1">
    <location>
        <begin position="210"/>
        <end position="231"/>
    </location>
</feature>
<feature type="transmembrane region" description="Helical" evidence="1">
    <location>
        <begin position="60"/>
        <end position="79"/>
    </location>
</feature>
<keyword evidence="1" id="KW-0812">Transmembrane</keyword>
<keyword evidence="1" id="KW-0472">Membrane</keyword>
<organism evidence="2 3">
    <name type="scientific">Arcobacter suis CECT 7833</name>
    <dbReference type="NCBI Taxonomy" id="663365"/>
    <lineage>
        <taxon>Bacteria</taxon>
        <taxon>Pseudomonadati</taxon>
        <taxon>Campylobacterota</taxon>
        <taxon>Epsilonproteobacteria</taxon>
        <taxon>Campylobacterales</taxon>
        <taxon>Arcobacteraceae</taxon>
        <taxon>Arcobacter</taxon>
    </lineage>
</organism>
<dbReference type="PIRSF" id="PIRSF038991">
    <property type="entry name" value="Protein_AbrB"/>
    <property type="match status" value="1"/>
</dbReference>
<feature type="transmembrane region" description="Helical" evidence="1">
    <location>
        <begin position="85"/>
        <end position="108"/>
    </location>
</feature>
<sequence>MINMQQLSQMLLALFIGFCGSILFIFLHLPLPWLLGAIFTTSIAMRFEKLPIQNPKIFSAPARIFIGLIIGSAFTPEILEFLHIYLFSILLIIPYSIIVTFAGMYYYVKVLKFDRKTAFFSSTPGGVVEMVILGEEQKADTAKITLVQSSRLLFVVLTLPFIIQYLFHLDISGNQLITKAIKDTNLVEFFYLIIIGLIGAFGAKKLKISAAFLIGPMILSVIVYSSGFIHTLIPDELIKFIQVIFGTIIGFTFRGVKLRMILKILMGTFGHFVILAFISGIFVAIAYYFFGFPIVSTLLAFSPGGQTEMNLIALIVGANVPYITIHHIMRLFIVMNLAPIIAKRL</sequence>
<dbReference type="EMBL" id="CP032100">
    <property type="protein sequence ID" value="AXX88692.1"/>
    <property type="molecule type" value="Genomic_DNA"/>
</dbReference>
<protein>
    <submittedName>
        <fullName evidence="2">Ammonia monooxygenase</fullName>
    </submittedName>
</protein>
<keyword evidence="3" id="KW-1185">Reference proteome</keyword>
<dbReference type="InterPro" id="IPR007820">
    <property type="entry name" value="AbrB_fam"/>
</dbReference>
<dbReference type="AlphaFoldDB" id="A0AAD0WPV5"/>
<proteinExistence type="predicted"/>
<evidence type="ECO:0000313" key="3">
    <source>
        <dbReference type="Proteomes" id="UP000263040"/>
    </source>
</evidence>
<dbReference type="GO" id="GO:0004497">
    <property type="term" value="F:monooxygenase activity"/>
    <property type="evidence" value="ECO:0007669"/>
    <property type="project" value="UniProtKB-KW"/>
</dbReference>
<keyword evidence="1" id="KW-1133">Transmembrane helix</keyword>
<evidence type="ECO:0000256" key="1">
    <source>
        <dbReference type="SAM" id="Phobius"/>
    </source>
</evidence>
<feature type="transmembrane region" description="Helical" evidence="1">
    <location>
        <begin position="12"/>
        <end position="39"/>
    </location>
</feature>